<proteinExistence type="predicted"/>
<dbReference type="AlphaFoldDB" id="A0A1K2I8Z6"/>
<dbReference type="CDD" id="cd03014">
    <property type="entry name" value="PRX_Atyp2cys"/>
    <property type="match status" value="1"/>
</dbReference>
<protein>
    <submittedName>
        <fullName evidence="6">Thiol peroxidase, Tpx-type</fullName>
        <ecNumber evidence="6">1.11.1.15</ecNumber>
    </submittedName>
</protein>
<evidence type="ECO:0000256" key="4">
    <source>
        <dbReference type="ARBA" id="ARBA00023284"/>
    </source>
</evidence>
<keyword evidence="3" id="KW-1015">Disulfide bond</keyword>
<dbReference type="Gene3D" id="3.40.30.10">
    <property type="entry name" value="Glutaredoxin"/>
    <property type="match status" value="1"/>
</dbReference>
<reference evidence="6" key="1">
    <citation type="submission" date="2016-11" db="EMBL/GenBank/DDBJ databases">
        <authorList>
            <person name="Jaros S."/>
            <person name="Januszkiewicz K."/>
            <person name="Wedrychowicz H."/>
        </authorList>
    </citation>
    <scope>NUCLEOTIDE SEQUENCE</scope>
    <source>
        <strain evidence="6">ACA-DC 565</strain>
    </source>
</reference>
<organism evidence="6">
    <name type="scientific">Loigolactobacillus rennini</name>
    <dbReference type="NCBI Taxonomy" id="238013"/>
    <lineage>
        <taxon>Bacteria</taxon>
        <taxon>Bacillati</taxon>
        <taxon>Bacillota</taxon>
        <taxon>Bacilli</taxon>
        <taxon>Lactobacillales</taxon>
        <taxon>Lactobacillaceae</taxon>
        <taxon>Loigolactobacillus</taxon>
    </lineage>
</organism>
<dbReference type="InterPro" id="IPR002065">
    <property type="entry name" value="TPX"/>
</dbReference>
<dbReference type="InterPro" id="IPR036249">
    <property type="entry name" value="Thioredoxin-like_sf"/>
</dbReference>
<dbReference type="EMBL" id="LT634362">
    <property type="protein sequence ID" value="SFZ88790.1"/>
    <property type="molecule type" value="Genomic_DNA"/>
</dbReference>
<gene>
    <name evidence="6" type="ORF">LREN565_1903</name>
</gene>
<feature type="domain" description="Thioredoxin" evidence="5">
    <location>
        <begin position="17"/>
        <end position="163"/>
    </location>
</feature>
<evidence type="ECO:0000256" key="1">
    <source>
        <dbReference type="ARBA" id="ARBA00022559"/>
    </source>
</evidence>
<dbReference type="Pfam" id="PF08534">
    <property type="entry name" value="Redoxin"/>
    <property type="match status" value="1"/>
</dbReference>
<dbReference type="NCBIfam" id="NF001808">
    <property type="entry name" value="PRK00522.1"/>
    <property type="match status" value="1"/>
</dbReference>
<sequence length="163" mass="17830">MDVTMHGTPLSTVGEAPKVGEQLPDFKLLNKAGKTLTTADLKGQTTLISVVPDINTSVCSIQTKHFNKDADKISNIRFVTVSTNTTEQQSNWCAAEGVKKMEMLSDADHTFGNAMGLLIDAKGLDARSIFIVDGNGKILYRELLEELANEPNYQQAIDFLNQL</sequence>
<keyword evidence="2" id="KW-0049">Antioxidant</keyword>
<accession>A0A1K2I8Z6</accession>
<dbReference type="SUPFAM" id="SSF52833">
    <property type="entry name" value="Thioredoxin-like"/>
    <property type="match status" value="1"/>
</dbReference>
<evidence type="ECO:0000259" key="5">
    <source>
        <dbReference type="PROSITE" id="PS51352"/>
    </source>
</evidence>
<evidence type="ECO:0000313" key="6">
    <source>
        <dbReference type="EMBL" id="SFZ88790.1"/>
    </source>
</evidence>
<keyword evidence="6" id="KW-0560">Oxidoreductase</keyword>
<dbReference type="GO" id="GO:0008379">
    <property type="term" value="F:thioredoxin peroxidase activity"/>
    <property type="evidence" value="ECO:0007669"/>
    <property type="project" value="InterPro"/>
</dbReference>
<keyword evidence="1 6" id="KW-0575">Peroxidase</keyword>
<keyword evidence="4" id="KW-0676">Redox-active center</keyword>
<dbReference type="InterPro" id="IPR013740">
    <property type="entry name" value="Redoxin"/>
</dbReference>
<dbReference type="EC" id="1.11.1.15" evidence="6"/>
<dbReference type="PROSITE" id="PS51352">
    <property type="entry name" value="THIOREDOXIN_2"/>
    <property type="match status" value="1"/>
</dbReference>
<dbReference type="InterPro" id="IPR013766">
    <property type="entry name" value="Thioredoxin_domain"/>
</dbReference>
<dbReference type="InterPro" id="IPR050455">
    <property type="entry name" value="Tpx_Peroxidase_subfamily"/>
</dbReference>
<dbReference type="PANTHER" id="PTHR43110">
    <property type="entry name" value="THIOL PEROXIDASE"/>
    <property type="match status" value="1"/>
</dbReference>
<dbReference type="PANTHER" id="PTHR43110:SF1">
    <property type="entry name" value="THIOL PEROXIDASE"/>
    <property type="match status" value="1"/>
</dbReference>
<evidence type="ECO:0000256" key="2">
    <source>
        <dbReference type="ARBA" id="ARBA00022862"/>
    </source>
</evidence>
<evidence type="ECO:0000256" key="3">
    <source>
        <dbReference type="ARBA" id="ARBA00023157"/>
    </source>
</evidence>
<name>A0A1K2I8Z6_9LACO</name>